<gene>
    <name evidence="2" type="ORF">A2989_02060</name>
</gene>
<organism evidence="2 3">
    <name type="scientific">Candidatus Amesbacteria bacterium RIFCSPLOWO2_01_FULL_48_25</name>
    <dbReference type="NCBI Taxonomy" id="1797259"/>
    <lineage>
        <taxon>Bacteria</taxon>
        <taxon>Candidatus Amesiibacteriota</taxon>
    </lineage>
</organism>
<evidence type="ECO:0000256" key="1">
    <source>
        <dbReference type="SAM" id="Phobius"/>
    </source>
</evidence>
<feature type="transmembrane region" description="Helical" evidence="1">
    <location>
        <begin position="319"/>
        <end position="342"/>
    </location>
</feature>
<sequence>MVGKKNVWLWIVVWVAFWLRGYWMLDPDFGWHVRMGEVILESGIPLTDPFSYTMAAFPFVDHEWLTNVLMYLGYRSIGMVGLAAVFATLAVAALAVAVRGGRGKWWEMAVILVGVVWLGRGGVRPQVLDWLFLGGEWAWLLSHRWWKKWRWLMPVYLAVWANLHGGFALGVMVLVAVLGAKMVSERKIDLPDLGVMVLGAVATFINPYGGQLWWEVWSQASESSFFRRTVAEWQPWYAATELGFWLLGAMSLVLMWRYRRKFDLRHWGMWGGFLVLGTSTLRHAALFAAVAGPMLVRGWELMEEEFSGEKEKKARVERFYKLVLAVVGIVAVVEGGVGLAGARQLTPEKFYPEKALEWIKVNPTKGEIFSSYGWGGYLIWKLPERRVFVDGRMAGWQWKSPYPDQADWIFKDYIKMIWGEADIGPYLEKYGVGVVLWPVKKEKKALINLSWLGKKDKGKGFDMAVEMEKLGWALVYTDDTAEIYLKP</sequence>
<keyword evidence="1" id="KW-0812">Transmembrane</keyword>
<dbReference type="AlphaFoldDB" id="A0A1F4ZCD5"/>
<dbReference type="Proteomes" id="UP000177080">
    <property type="component" value="Unassembled WGS sequence"/>
</dbReference>
<name>A0A1F4ZCD5_9BACT</name>
<protein>
    <recommendedName>
        <fullName evidence="4">Glycosyltransferase RgtA/B/C/D-like domain-containing protein</fullName>
    </recommendedName>
</protein>
<evidence type="ECO:0000313" key="3">
    <source>
        <dbReference type="Proteomes" id="UP000177080"/>
    </source>
</evidence>
<evidence type="ECO:0000313" key="2">
    <source>
        <dbReference type="EMBL" id="OGD03064.1"/>
    </source>
</evidence>
<dbReference type="EMBL" id="MEXN01000010">
    <property type="protein sequence ID" value="OGD03064.1"/>
    <property type="molecule type" value="Genomic_DNA"/>
</dbReference>
<feature type="transmembrane region" description="Helical" evidence="1">
    <location>
        <begin position="236"/>
        <end position="258"/>
    </location>
</feature>
<feature type="transmembrane region" description="Helical" evidence="1">
    <location>
        <begin position="77"/>
        <end position="98"/>
    </location>
</feature>
<feature type="transmembrane region" description="Helical" evidence="1">
    <location>
        <begin position="155"/>
        <end position="178"/>
    </location>
</feature>
<feature type="transmembrane region" description="Helical" evidence="1">
    <location>
        <begin position="190"/>
        <end position="209"/>
    </location>
</feature>
<keyword evidence="1" id="KW-0472">Membrane</keyword>
<comment type="caution">
    <text evidence="2">The sequence shown here is derived from an EMBL/GenBank/DDBJ whole genome shotgun (WGS) entry which is preliminary data.</text>
</comment>
<proteinExistence type="predicted"/>
<keyword evidence="1" id="KW-1133">Transmembrane helix</keyword>
<dbReference type="STRING" id="1797259.A2989_02060"/>
<reference evidence="2 3" key="1">
    <citation type="journal article" date="2016" name="Nat. Commun.">
        <title>Thousands of microbial genomes shed light on interconnected biogeochemical processes in an aquifer system.</title>
        <authorList>
            <person name="Anantharaman K."/>
            <person name="Brown C.T."/>
            <person name="Hug L.A."/>
            <person name="Sharon I."/>
            <person name="Castelle C.J."/>
            <person name="Probst A.J."/>
            <person name="Thomas B.C."/>
            <person name="Singh A."/>
            <person name="Wilkins M.J."/>
            <person name="Karaoz U."/>
            <person name="Brodie E.L."/>
            <person name="Williams K.H."/>
            <person name="Hubbard S.S."/>
            <person name="Banfield J.F."/>
        </authorList>
    </citation>
    <scope>NUCLEOTIDE SEQUENCE [LARGE SCALE GENOMIC DNA]</scope>
</reference>
<feature type="transmembrane region" description="Helical" evidence="1">
    <location>
        <begin position="7"/>
        <end position="25"/>
    </location>
</feature>
<accession>A0A1F4ZCD5</accession>
<evidence type="ECO:0008006" key="4">
    <source>
        <dbReference type="Google" id="ProtNLM"/>
    </source>
</evidence>
<feature type="transmembrane region" description="Helical" evidence="1">
    <location>
        <begin position="105"/>
        <end position="123"/>
    </location>
</feature>